<evidence type="ECO:0000256" key="2">
    <source>
        <dbReference type="ARBA" id="ARBA00022598"/>
    </source>
</evidence>
<dbReference type="GO" id="GO:0016878">
    <property type="term" value="F:acid-thiol ligase activity"/>
    <property type="evidence" value="ECO:0007669"/>
    <property type="project" value="UniProtKB-ARBA"/>
</dbReference>
<feature type="domain" description="AMP-dependent synthetase/ligase" evidence="6">
    <location>
        <begin position="12"/>
        <end position="371"/>
    </location>
</feature>
<dbReference type="InterPro" id="IPR050237">
    <property type="entry name" value="ATP-dep_AMP-bd_enzyme"/>
</dbReference>
<dbReference type="PANTHER" id="PTHR43767:SF1">
    <property type="entry name" value="NONRIBOSOMAL PEPTIDE SYNTHASE PES1 (EUROFUNG)-RELATED"/>
    <property type="match status" value="1"/>
</dbReference>
<gene>
    <name evidence="8" type="ORF">SAMN05444123_101399</name>
</gene>
<dbReference type="OrthoDB" id="9803968at2"/>
<evidence type="ECO:0000259" key="7">
    <source>
        <dbReference type="Pfam" id="PF13193"/>
    </source>
</evidence>
<dbReference type="InterPro" id="IPR042099">
    <property type="entry name" value="ANL_N_sf"/>
</dbReference>
<proteinExistence type="inferred from homology"/>
<dbReference type="EMBL" id="FODT01000001">
    <property type="protein sequence ID" value="SEO13259.1"/>
    <property type="molecule type" value="Genomic_DNA"/>
</dbReference>
<evidence type="ECO:0000256" key="1">
    <source>
        <dbReference type="ARBA" id="ARBA00006432"/>
    </source>
</evidence>
<evidence type="ECO:0000256" key="3">
    <source>
        <dbReference type="ARBA" id="ARBA00051915"/>
    </source>
</evidence>
<dbReference type="SUPFAM" id="SSF56801">
    <property type="entry name" value="Acetyl-CoA synthetase-like"/>
    <property type="match status" value="1"/>
</dbReference>
<dbReference type="Proteomes" id="UP000199615">
    <property type="component" value="Unassembled WGS sequence"/>
</dbReference>
<evidence type="ECO:0000256" key="5">
    <source>
        <dbReference type="ARBA" id="ARBA00067668"/>
    </source>
</evidence>
<protein>
    <recommendedName>
        <fullName evidence="5">3-methylmercaptopropionyl-CoA ligase</fullName>
        <ecNumber evidence="4">6.2.1.44</ecNumber>
    </recommendedName>
</protein>
<organism evidence="8 9">
    <name type="scientific">Rhodopseudomonas pseudopalustris</name>
    <dbReference type="NCBI Taxonomy" id="1513892"/>
    <lineage>
        <taxon>Bacteria</taxon>
        <taxon>Pseudomonadati</taxon>
        <taxon>Pseudomonadota</taxon>
        <taxon>Alphaproteobacteria</taxon>
        <taxon>Hyphomicrobiales</taxon>
        <taxon>Nitrobacteraceae</taxon>
        <taxon>Rhodopseudomonas</taxon>
    </lineage>
</organism>
<dbReference type="InterPro" id="IPR045851">
    <property type="entry name" value="AMP-bd_C_sf"/>
</dbReference>
<dbReference type="FunFam" id="3.30.300.30:FF:000008">
    <property type="entry name" value="2,3-dihydroxybenzoate-AMP ligase"/>
    <property type="match status" value="1"/>
</dbReference>
<evidence type="ECO:0000313" key="8">
    <source>
        <dbReference type="EMBL" id="SEO13259.1"/>
    </source>
</evidence>
<accession>A0A1H8M7C9</accession>
<reference evidence="9" key="1">
    <citation type="submission" date="2016-10" db="EMBL/GenBank/DDBJ databases">
        <authorList>
            <person name="Varghese N."/>
            <person name="Submissions S."/>
        </authorList>
    </citation>
    <scope>NUCLEOTIDE SEQUENCE [LARGE SCALE GENOMIC DNA]</scope>
    <source>
        <strain evidence="9">DSM 123</strain>
    </source>
</reference>
<sequence>MTDIAIYDWIASHAKSRPERVALVDDFSGRSFSYAELDRRVGALAAFMLDTLGIAAGDRVATLGHNSTNILEIQFACMRVGALFVPLNVRLAAPELIEVIRDCGARVVFHDCEFRAVVADIAAAVGATPVEMNESGQACAYEEAIAGHAPRGPRHGGTLGDTWTLIYTSGTTGRPKGVLISYQMVLYHAVNYGFSTGLTPDSHGLTFLPMFHTSGLNLPANPALHAGATVTVMRRFDPPRALALMGRKESPVSHTFGVPANYLFMRLLPEFAEADLRGVRSLGVGGAPMPIPLLQAYADKGVSMQQTFGMTETGPTVTILSAERGFDKLGSAGLPIVHVETLIADKDGAAVAPGDIGELCVRGPSITTGYWNRPEESRSAFRDGWFRTGDMARQDEDGYFYIVDRSKNMYISGGENVYPAEVERVIEKLAGVVEVAVVAEADEKWGEVGRAYVVRDPSVALTEDDIIRYCRAEIAGYKVPRYVSFIGALPHNATGKLDRLHLRKIADKESENACTPV</sequence>
<dbReference type="Gene3D" id="3.30.300.30">
    <property type="match status" value="1"/>
</dbReference>
<keyword evidence="2" id="KW-0436">Ligase</keyword>
<dbReference type="PANTHER" id="PTHR43767">
    <property type="entry name" value="LONG-CHAIN-FATTY-ACID--COA LIGASE"/>
    <property type="match status" value="1"/>
</dbReference>
<dbReference type="RefSeq" id="WP_092681353.1">
    <property type="nucleotide sequence ID" value="NZ_FODT01000001.1"/>
</dbReference>
<dbReference type="Gene3D" id="3.40.50.12780">
    <property type="entry name" value="N-terminal domain of ligase-like"/>
    <property type="match status" value="1"/>
</dbReference>
<evidence type="ECO:0000259" key="6">
    <source>
        <dbReference type="Pfam" id="PF00501"/>
    </source>
</evidence>
<name>A0A1H8M7C9_9BRAD</name>
<comment type="catalytic activity">
    <reaction evidence="3">
        <text>3-(methylsulfanyl)propanoate + ATP + CoA = 3-(methylsulfanyl)propanoyl-CoA + AMP + diphosphate</text>
        <dbReference type="Rhea" id="RHEA:43052"/>
        <dbReference type="ChEBI" id="CHEBI:30616"/>
        <dbReference type="ChEBI" id="CHEBI:33019"/>
        <dbReference type="ChEBI" id="CHEBI:49016"/>
        <dbReference type="ChEBI" id="CHEBI:57287"/>
        <dbReference type="ChEBI" id="CHEBI:82815"/>
        <dbReference type="ChEBI" id="CHEBI:456215"/>
        <dbReference type="EC" id="6.2.1.44"/>
    </reaction>
    <physiologicalReaction direction="left-to-right" evidence="3">
        <dbReference type="Rhea" id="RHEA:43053"/>
    </physiologicalReaction>
</comment>
<dbReference type="InterPro" id="IPR000873">
    <property type="entry name" value="AMP-dep_synth/lig_dom"/>
</dbReference>
<dbReference type="Pfam" id="PF13193">
    <property type="entry name" value="AMP-binding_C"/>
    <property type="match status" value="1"/>
</dbReference>
<evidence type="ECO:0000313" key="9">
    <source>
        <dbReference type="Proteomes" id="UP000199615"/>
    </source>
</evidence>
<dbReference type="InterPro" id="IPR025110">
    <property type="entry name" value="AMP-bd_C"/>
</dbReference>
<keyword evidence="9" id="KW-1185">Reference proteome</keyword>
<dbReference type="Pfam" id="PF00501">
    <property type="entry name" value="AMP-binding"/>
    <property type="match status" value="1"/>
</dbReference>
<evidence type="ECO:0000256" key="4">
    <source>
        <dbReference type="ARBA" id="ARBA00066616"/>
    </source>
</evidence>
<comment type="similarity">
    <text evidence="1">Belongs to the ATP-dependent AMP-binding enzyme family.</text>
</comment>
<dbReference type="EC" id="6.2.1.44" evidence="4"/>
<dbReference type="InterPro" id="IPR020845">
    <property type="entry name" value="AMP-binding_CS"/>
</dbReference>
<dbReference type="AlphaFoldDB" id="A0A1H8M7C9"/>
<feature type="domain" description="AMP-binding enzyme C-terminal" evidence="7">
    <location>
        <begin position="421"/>
        <end position="496"/>
    </location>
</feature>
<dbReference type="PROSITE" id="PS00455">
    <property type="entry name" value="AMP_BINDING"/>
    <property type="match status" value="1"/>
</dbReference>